<keyword evidence="3" id="KW-1185">Reference proteome</keyword>
<dbReference type="OrthoDB" id="1921056at2759"/>
<name>A0A2P6PJ85_ROSCH</name>
<comment type="caution">
    <text evidence="2">The sequence shown here is derived from an EMBL/GenBank/DDBJ whole genome shotgun (WGS) entry which is preliminary data.</text>
</comment>
<sequence length="129" mass="14802">MAYGRRNQTSALLEGFSLNPLPYPVLIILAVLSVFLGFSWYSSYESAVEEAESQFNWVLLVTPIVLLLIVQWLSSMEPDWLFAMSPWEQRRRTHNRPSEGSSPWGVAAVIVLLLVLLQFQSIFRDSWLI</sequence>
<dbReference type="EMBL" id="PDCK01000044">
    <property type="protein sequence ID" value="PRQ21984.1"/>
    <property type="molecule type" value="Genomic_DNA"/>
</dbReference>
<dbReference type="PANTHER" id="PTHR33306">
    <property type="entry name" value="EXPRESSED PROTEIN-RELATED-RELATED"/>
    <property type="match status" value="1"/>
</dbReference>
<keyword evidence="1" id="KW-1133">Transmembrane helix</keyword>
<dbReference type="STRING" id="74649.A0A2P6PJ85"/>
<dbReference type="Proteomes" id="UP000238479">
    <property type="component" value="Chromosome 6"/>
</dbReference>
<dbReference type="Gramene" id="PRQ21984">
    <property type="protein sequence ID" value="PRQ21984"/>
    <property type="gene ID" value="RchiOBHm_Chr6g0245291"/>
</dbReference>
<protein>
    <recommendedName>
        <fullName evidence="4">Transmembrane protein</fullName>
    </recommendedName>
</protein>
<evidence type="ECO:0000313" key="2">
    <source>
        <dbReference type="EMBL" id="PRQ21984.1"/>
    </source>
</evidence>
<accession>A0A2P6PJ85</accession>
<reference evidence="2 3" key="1">
    <citation type="journal article" date="2018" name="Nat. Genet.">
        <title>The Rosa genome provides new insights in the design of modern roses.</title>
        <authorList>
            <person name="Bendahmane M."/>
        </authorList>
    </citation>
    <scope>NUCLEOTIDE SEQUENCE [LARGE SCALE GENOMIC DNA]</scope>
    <source>
        <strain evidence="3">cv. Old Blush</strain>
    </source>
</reference>
<organism evidence="2 3">
    <name type="scientific">Rosa chinensis</name>
    <name type="common">China rose</name>
    <dbReference type="NCBI Taxonomy" id="74649"/>
    <lineage>
        <taxon>Eukaryota</taxon>
        <taxon>Viridiplantae</taxon>
        <taxon>Streptophyta</taxon>
        <taxon>Embryophyta</taxon>
        <taxon>Tracheophyta</taxon>
        <taxon>Spermatophyta</taxon>
        <taxon>Magnoliopsida</taxon>
        <taxon>eudicotyledons</taxon>
        <taxon>Gunneridae</taxon>
        <taxon>Pentapetalae</taxon>
        <taxon>rosids</taxon>
        <taxon>fabids</taxon>
        <taxon>Rosales</taxon>
        <taxon>Rosaceae</taxon>
        <taxon>Rosoideae</taxon>
        <taxon>Rosoideae incertae sedis</taxon>
        <taxon>Rosa</taxon>
    </lineage>
</organism>
<evidence type="ECO:0000313" key="3">
    <source>
        <dbReference type="Proteomes" id="UP000238479"/>
    </source>
</evidence>
<keyword evidence="1" id="KW-0472">Membrane</keyword>
<proteinExistence type="predicted"/>
<evidence type="ECO:0000256" key="1">
    <source>
        <dbReference type="SAM" id="Phobius"/>
    </source>
</evidence>
<dbReference type="PANTHER" id="PTHR33306:SF7">
    <property type="entry name" value="EXPRESSED PROTEIN"/>
    <property type="match status" value="1"/>
</dbReference>
<dbReference type="OMA" id="FLGMSWY"/>
<evidence type="ECO:0008006" key="4">
    <source>
        <dbReference type="Google" id="ProtNLM"/>
    </source>
</evidence>
<keyword evidence="1" id="KW-0812">Transmembrane</keyword>
<gene>
    <name evidence="2" type="ORF">RchiOBHm_Chr6g0245291</name>
</gene>
<feature type="transmembrane region" description="Helical" evidence="1">
    <location>
        <begin position="104"/>
        <end position="123"/>
    </location>
</feature>
<dbReference type="AlphaFoldDB" id="A0A2P6PJ85"/>
<feature type="transmembrane region" description="Helical" evidence="1">
    <location>
        <begin position="55"/>
        <end position="74"/>
    </location>
</feature>
<feature type="transmembrane region" description="Helical" evidence="1">
    <location>
        <begin position="23"/>
        <end position="43"/>
    </location>
</feature>